<keyword evidence="4" id="KW-1185">Reference proteome</keyword>
<feature type="region of interest" description="Disordered" evidence="1">
    <location>
        <begin position="323"/>
        <end position="351"/>
    </location>
</feature>
<organism evidence="3 4">
    <name type="scientific">Macrophomina phaseolina</name>
    <dbReference type="NCBI Taxonomy" id="35725"/>
    <lineage>
        <taxon>Eukaryota</taxon>
        <taxon>Fungi</taxon>
        <taxon>Dikarya</taxon>
        <taxon>Ascomycota</taxon>
        <taxon>Pezizomycotina</taxon>
        <taxon>Dothideomycetes</taxon>
        <taxon>Dothideomycetes incertae sedis</taxon>
        <taxon>Botryosphaeriales</taxon>
        <taxon>Botryosphaeriaceae</taxon>
        <taxon>Macrophomina</taxon>
    </lineage>
</organism>
<protein>
    <submittedName>
        <fullName evidence="3">Uncharacterized protein</fullName>
    </submittedName>
</protein>
<reference evidence="3 4" key="1">
    <citation type="journal article" date="2021" name="Nat. Commun.">
        <title>Genetic determinants of endophytism in the Arabidopsis root mycobiome.</title>
        <authorList>
            <person name="Mesny F."/>
            <person name="Miyauchi S."/>
            <person name="Thiergart T."/>
            <person name="Pickel B."/>
            <person name="Atanasova L."/>
            <person name="Karlsson M."/>
            <person name="Huettel B."/>
            <person name="Barry K.W."/>
            <person name="Haridas S."/>
            <person name="Chen C."/>
            <person name="Bauer D."/>
            <person name="Andreopoulos W."/>
            <person name="Pangilinan J."/>
            <person name="LaButti K."/>
            <person name="Riley R."/>
            <person name="Lipzen A."/>
            <person name="Clum A."/>
            <person name="Drula E."/>
            <person name="Henrissat B."/>
            <person name="Kohler A."/>
            <person name="Grigoriev I.V."/>
            <person name="Martin F.M."/>
            <person name="Hacquard S."/>
        </authorList>
    </citation>
    <scope>NUCLEOTIDE SEQUENCE [LARGE SCALE GENOMIC DNA]</scope>
    <source>
        <strain evidence="3 4">MPI-SDFR-AT-0080</strain>
    </source>
</reference>
<evidence type="ECO:0000313" key="4">
    <source>
        <dbReference type="Proteomes" id="UP000774617"/>
    </source>
</evidence>
<name>A0ABQ8FZ97_9PEZI</name>
<dbReference type="EMBL" id="JAGTJR010000036">
    <property type="protein sequence ID" value="KAH7036295.1"/>
    <property type="molecule type" value="Genomic_DNA"/>
</dbReference>
<comment type="caution">
    <text evidence="3">The sequence shown here is derived from an EMBL/GenBank/DDBJ whole genome shotgun (WGS) entry which is preliminary data.</text>
</comment>
<evidence type="ECO:0000256" key="2">
    <source>
        <dbReference type="SAM" id="Phobius"/>
    </source>
</evidence>
<evidence type="ECO:0000313" key="3">
    <source>
        <dbReference type="EMBL" id="KAH7036295.1"/>
    </source>
</evidence>
<keyword evidence="2" id="KW-0472">Membrane</keyword>
<sequence>MHFPEPRSLSVQLHYHAPVSPLLLTMRTIRTMCSHPFAFVLFLLFAIFSEGLLASASHPATALDPKTAPAHGRIINSTRLVLQVHCKDCPVFDFGVSKTWKGNDAALIYDIGIVDPVRGSLAWTPTDPNDPDRRIPFYPPADFGSLSPFARGINLVARPSITVSEYIDGTVETTTSLRVPGALADVGIANPHRWNITRVSYVNGLAYTGPGHEISDVPVALIYLLQNGAQSFEIVWWEIQDIHEYHKDTSDPQIPVDLERKLLGLEDIDEEPEDAEDDEFFKEPQKLNRPQWTPLVLITMGVVIACVVVARRCATCVCPDDDSWSKQLEDGSDGEEWGRGRASRDQRRAVE</sequence>
<accession>A0ABQ8FZ97</accession>
<proteinExistence type="predicted"/>
<feature type="compositionally biased region" description="Basic and acidic residues" evidence="1">
    <location>
        <begin position="336"/>
        <end position="351"/>
    </location>
</feature>
<dbReference type="Proteomes" id="UP000774617">
    <property type="component" value="Unassembled WGS sequence"/>
</dbReference>
<keyword evidence="2" id="KW-1133">Transmembrane helix</keyword>
<feature type="transmembrane region" description="Helical" evidence="2">
    <location>
        <begin position="292"/>
        <end position="310"/>
    </location>
</feature>
<gene>
    <name evidence="3" type="ORF">B0J12DRAFT_270171</name>
</gene>
<evidence type="ECO:0000256" key="1">
    <source>
        <dbReference type="SAM" id="MobiDB-lite"/>
    </source>
</evidence>
<keyword evidence="2" id="KW-0812">Transmembrane</keyword>